<organism evidence="2 3">
    <name type="scientific">Arthrobacter mangrovi</name>
    <dbReference type="NCBI Taxonomy" id="2966350"/>
    <lineage>
        <taxon>Bacteria</taxon>
        <taxon>Bacillati</taxon>
        <taxon>Actinomycetota</taxon>
        <taxon>Actinomycetes</taxon>
        <taxon>Micrococcales</taxon>
        <taxon>Micrococcaceae</taxon>
        <taxon>Arthrobacter</taxon>
    </lineage>
</organism>
<keyword evidence="3" id="KW-1185">Reference proteome</keyword>
<dbReference type="RefSeq" id="WP_264796754.1">
    <property type="nucleotide sequence ID" value="NZ_BRVS01000020.1"/>
</dbReference>
<comment type="caution">
    <text evidence="2">The sequence shown here is derived from an EMBL/GenBank/DDBJ whole genome shotgun (WGS) entry which is preliminary data.</text>
</comment>
<reference evidence="2 3" key="1">
    <citation type="journal article" date="2023" name="Int. J. Syst. Evol. Microbiol.">
        <title>Arthrobacter mangrovi sp. nov., an actinobacterium isolated from the rhizosphere of a mangrove.</title>
        <authorList>
            <person name="Hamada M."/>
            <person name="Saitou S."/>
            <person name="Enomoto N."/>
            <person name="Nanri K."/>
            <person name="Hidaka K."/>
            <person name="Miura T."/>
            <person name="Tamura T."/>
        </authorList>
    </citation>
    <scope>NUCLEOTIDE SEQUENCE [LARGE SCALE GENOMIC DNA]</scope>
    <source>
        <strain evidence="2 3">NBRC 112813</strain>
    </source>
</reference>
<evidence type="ECO:0008006" key="4">
    <source>
        <dbReference type="Google" id="ProtNLM"/>
    </source>
</evidence>
<dbReference type="EMBL" id="BRVS01000020">
    <property type="protein sequence ID" value="GLB68657.1"/>
    <property type="molecule type" value="Genomic_DNA"/>
</dbReference>
<evidence type="ECO:0000256" key="1">
    <source>
        <dbReference type="SAM" id="MobiDB-lite"/>
    </source>
</evidence>
<sequence>MTKTQAQAQTHTAAEAAPLFTVAKGNPTPEELAALTAVVLALQPSPEPLPAAEQPRRRSPRRRELLRPVVAHGPGAWRHTFR</sequence>
<dbReference type="InterPro" id="IPR032716">
    <property type="entry name" value="ACC_epsilon"/>
</dbReference>
<gene>
    <name evidence="2" type="ORF">AHIS1636_30990</name>
</gene>
<dbReference type="Pfam" id="PF13822">
    <property type="entry name" value="ACC_epsilon"/>
    <property type="match status" value="1"/>
</dbReference>
<evidence type="ECO:0000313" key="2">
    <source>
        <dbReference type="EMBL" id="GLB68657.1"/>
    </source>
</evidence>
<proteinExistence type="predicted"/>
<evidence type="ECO:0000313" key="3">
    <source>
        <dbReference type="Proteomes" id="UP001209654"/>
    </source>
</evidence>
<name>A0ABQ5MYA1_9MICC</name>
<dbReference type="Proteomes" id="UP001209654">
    <property type="component" value="Unassembled WGS sequence"/>
</dbReference>
<protein>
    <recommendedName>
        <fullName evidence="4">Acyl-CoA carboxylase subunit epsilon</fullName>
    </recommendedName>
</protein>
<feature type="region of interest" description="Disordered" evidence="1">
    <location>
        <begin position="45"/>
        <end position="65"/>
    </location>
</feature>
<accession>A0ABQ5MYA1</accession>